<dbReference type="EMBL" id="JALNTZ010000002">
    <property type="protein sequence ID" value="KAJ3663875.1"/>
    <property type="molecule type" value="Genomic_DNA"/>
</dbReference>
<proteinExistence type="predicted"/>
<keyword evidence="1" id="KW-0472">Membrane</keyword>
<keyword evidence="3" id="KW-1185">Reference proteome</keyword>
<organism evidence="2 3">
    <name type="scientific">Zophobas morio</name>
    <dbReference type="NCBI Taxonomy" id="2755281"/>
    <lineage>
        <taxon>Eukaryota</taxon>
        <taxon>Metazoa</taxon>
        <taxon>Ecdysozoa</taxon>
        <taxon>Arthropoda</taxon>
        <taxon>Hexapoda</taxon>
        <taxon>Insecta</taxon>
        <taxon>Pterygota</taxon>
        <taxon>Neoptera</taxon>
        <taxon>Endopterygota</taxon>
        <taxon>Coleoptera</taxon>
        <taxon>Polyphaga</taxon>
        <taxon>Cucujiformia</taxon>
        <taxon>Tenebrionidae</taxon>
        <taxon>Zophobas</taxon>
    </lineage>
</organism>
<dbReference type="AlphaFoldDB" id="A0AA38MMQ9"/>
<feature type="transmembrane region" description="Helical" evidence="1">
    <location>
        <begin position="12"/>
        <end position="32"/>
    </location>
</feature>
<dbReference type="Proteomes" id="UP001168821">
    <property type="component" value="Unassembled WGS sequence"/>
</dbReference>
<accession>A0AA38MMQ9</accession>
<reference evidence="2" key="1">
    <citation type="journal article" date="2023" name="G3 (Bethesda)">
        <title>Whole genome assemblies of Zophobas morio and Tenebrio molitor.</title>
        <authorList>
            <person name="Kaur S."/>
            <person name="Stinson S.A."/>
            <person name="diCenzo G.C."/>
        </authorList>
    </citation>
    <scope>NUCLEOTIDE SEQUENCE</scope>
    <source>
        <strain evidence="2">QUZm001</strain>
    </source>
</reference>
<feature type="transmembrane region" description="Helical" evidence="1">
    <location>
        <begin position="108"/>
        <end position="129"/>
    </location>
</feature>
<protein>
    <submittedName>
        <fullName evidence="2">Uncharacterized protein</fullName>
    </submittedName>
</protein>
<comment type="caution">
    <text evidence="2">The sequence shown here is derived from an EMBL/GenBank/DDBJ whole genome shotgun (WGS) entry which is preliminary data.</text>
</comment>
<keyword evidence="1" id="KW-0812">Transmembrane</keyword>
<name>A0AA38MMQ9_9CUCU</name>
<gene>
    <name evidence="2" type="ORF">Zmor_008095</name>
</gene>
<evidence type="ECO:0000313" key="2">
    <source>
        <dbReference type="EMBL" id="KAJ3663875.1"/>
    </source>
</evidence>
<evidence type="ECO:0000313" key="3">
    <source>
        <dbReference type="Proteomes" id="UP001168821"/>
    </source>
</evidence>
<keyword evidence="1" id="KW-1133">Transmembrane helix</keyword>
<sequence>MTLSYDSCLSWWRKWCLLIMCPTTVLFCLALYGQTGHLKAGSFWHSYFWCLQSDRFALYTRPQVKQLKGPPKTSVVREACTTGGQQAKITRAGLFRVSGVYVCYKIDFLFSFVLALMAFKGRLFLALVAEVSSQRAT</sequence>
<evidence type="ECO:0000256" key="1">
    <source>
        <dbReference type="SAM" id="Phobius"/>
    </source>
</evidence>